<dbReference type="AlphaFoldDB" id="A0A195E844"/>
<dbReference type="EMBL" id="KQ979568">
    <property type="protein sequence ID" value="KYN20997.1"/>
    <property type="molecule type" value="Genomic_DNA"/>
</dbReference>
<dbReference type="Proteomes" id="UP000078492">
    <property type="component" value="Unassembled WGS sequence"/>
</dbReference>
<evidence type="ECO:0000256" key="1">
    <source>
        <dbReference type="SAM" id="MobiDB-lite"/>
    </source>
</evidence>
<keyword evidence="3" id="KW-1185">Reference proteome</keyword>
<protein>
    <submittedName>
        <fullName evidence="2">Uncharacterized protein</fullName>
    </submittedName>
</protein>
<name>A0A195E844_9HYME</name>
<accession>A0A195E844</accession>
<sequence>MDSDAHFIAAIHAGLVMQKQRHSCVPDDENELAKVRECQLPPEVPSAEYKPDAIVRSTILNRIAHNISYSHHPPTLYRPRAPSSPRTTGGKGEPEQTLTSIWSTEEAVTWSLGQIEALSVPNRDVGQLIMLISRMWIILCLLRIMHIMPCNDIDTCRSRGPRMQKKFLFLGISAYMDHEEHVVASLMKRRKSFLIKESAARAIGAGCQLVKNADRCPYVLNSMQQVFISAQYLPFPRNSLPI</sequence>
<gene>
    <name evidence="2" type="ORF">ALC57_06905</name>
</gene>
<feature type="region of interest" description="Disordered" evidence="1">
    <location>
        <begin position="71"/>
        <end position="97"/>
    </location>
</feature>
<proteinExistence type="predicted"/>
<evidence type="ECO:0000313" key="3">
    <source>
        <dbReference type="Proteomes" id="UP000078492"/>
    </source>
</evidence>
<reference evidence="2 3" key="1">
    <citation type="submission" date="2015-09" db="EMBL/GenBank/DDBJ databases">
        <title>Trachymyrmex cornetzi WGS genome.</title>
        <authorList>
            <person name="Nygaard S."/>
            <person name="Hu H."/>
            <person name="Boomsma J."/>
            <person name="Zhang G."/>
        </authorList>
    </citation>
    <scope>NUCLEOTIDE SEQUENCE [LARGE SCALE GENOMIC DNA]</scope>
    <source>
        <strain evidence="2">Tcor2-1</strain>
        <tissue evidence="2">Whole body</tissue>
    </source>
</reference>
<evidence type="ECO:0000313" key="2">
    <source>
        <dbReference type="EMBL" id="KYN20997.1"/>
    </source>
</evidence>
<organism evidence="2 3">
    <name type="scientific">Trachymyrmex cornetzi</name>
    <dbReference type="NCBI Taxonomy" id="471704"/>
    <lineage>
        <taxon>Eukaryota</taxon>
        <taxon>Metazoa</taxon>
        <taxon>Ecdysozoa</taxon>
        <taxon>Arthropoda</taxon>
        <taxon>Hexapoda</taxon>
        <taxon>Insecta</taxon>
        <taxon>Pterygota</taxon>
        <taxon>Neoptera</taxon>
        <taxon>Endopterygota</taxon>
        <taxon>Hymenoptera</taxon>
        <taxon>Apocrita</taxon>
        <taxon>Aculeata</taxon>
        <taxon>Formicoidea</taxon>
        <taxon>Formicidae</taxon>
        <taxon>Myrmicinae</taxon>
        <taxon>Trachymyrmex</taxon>
    </lineage>
</organism>